<dbReference type="InterPro" id="IPR028168">
    <property type="entry name" value="KASH5_CC"/>
</dbReference>
<dbReference type="Pfam" id="PF14662">
    <property type="entry name" value="KASH_CCD"/>
    <property type="match status" value="1"/>
</dbReference>
<gene>
    <name evidence="4" type="primary">ccdc155l</name>
</gene>
<evidence type="ECO:0000256" key="2">
    <source>
        <dbReference type="SAM" id="MobiDB-lite"/>
    </source>
</evidence>
<feature type="coiled-coil region" evidence="1">
    <location>
        <begin position="171"/>
        <end position="341"/>
    </location>
</feature>
<organism evidence="4">
    <name type="scientific">Xenopus tropicalis</name>
    <name type="common">Western clawed frog</name>
    <name type="synonym">Silurana tropicalis</name>
    <dbReference type="NCBI Taxonomy" id="8364"/>
    <lineage>
        <taxon>Eukaryota</taxon>
        <taxon>Metazoa</taxon>
        <taxon>Chordata</taxon>
        <taxon>Craniata</taxon>
        <taxon>Vertebrata</taxon>
        <taxon>Euteleostomi</taxon>
        <taxon>Amphibia</taxon>
        <taxon>Batrachia</taxon>
        <taxon>Anura</taxon>
        <taxon>Pipoidea</taxon>
        <taxon>Pipidae</taxon>
        <taxon>Xenopodinae</taxon>
        <taxon>Xenopus</taxon>
        <taxon>Silurana</taxon>
    </lineage>
</organism>
<evidence type="ECO:0000259" key="3">
    <source>
        <dbReference type="PROSITE" id="PS50222"/>
    </source>
</evidence>
<dbReference type="PROSITE" id="PS50222">
    <property type="entry name" value="EF_HAND_2"/>
    <property type="match status" value="1"/>
</dbReference>
<dbReference type="SUPFAM" id="SSF47473">
    <property type="entry name" value="EF-hand"/>
    <property type="match status" value="1"/>
</dbReference>
<dbReference type="GeneTree" id="ENSGT00940000163690"/>
<dbReference type="AlphaFoldDB" id="A0A803JG74"/>
<dbReference type="InterPro" id="IPR002048">
    <property type="entry name" value="EF_hand_dom"/>
</dbReference>
<reference evidence="4" key="1">
    <citation type="journal article" date="2010" name="Science">
        <title>The genome of the Western clawed frog Xenopus tropicalis.</title>
        <authorList>
            <person name="Hellsten U."/>
            <person name="Harland R.M."/>
            <person name="Gilchrist M.J."/>
            <person name="Hendrix D."/>
            <person name="Jurka J."/>
            <person name="Kapitonov V."/>
            <person name="Ovcharenko I."/>
            <person name="Putnam N.H."/>
            <person name="Shu S."/>
            <person name="Taher L."/>
            <person name="Blitz I.L."/>
            <person name="Blumberg B."/>
            <person name="Dichmann D.S."/>
            <person name="Dubchak I."/>
            <person name="Amaya E."/>
            <person name="Detter J.C."/>
            <person name="Fletcher R."/>
            <person name="Gerhard D.S."/>
            <person name="Goodstein D."/>
            <person name="Graves T."/>
            <person name="Grigoriev I.V."/>
            <person name="Grimwood J."/>
            <person name="Kawashima T."/>
            <person name="Lindquist E."/>
            <person name="Lucas S.M."/>
            <person name="Mead P.E."/>
            <person name="Mitros T."/>
            <person name="Ogino H."/>
            <person name="Ohta Y."/>
            <person name="Poliakov A.V."/>
            <person name="Pollet N."/>
            <person name="Robert J."/>
            <person name="Salamov A."/>
            <person name="Sater A.K."/>
            <person name="Schmutz J."/>
            <person name="Terry A."/>
            <person name="Vize P.D."/>
            <person name="Warren W.C."/>
            <person name="Wells D."/>
            <person name="Wills A."/>
            <person name="Wilson R.K."/>
            <person name="Zimmerman L.B."/>
            <person name="Zorn A.M."/>
            <person name="Grainger R."/>
            <person name="Grammer T."/>
            <person name="Khokha M.K."/>
            <person name="Richardson P.M."/>
            <person name="Rokhsar D.S."/>
        </authorList>
    </citation>
    <scope>NUCLEOTIDE SEQUENCE [LARGE SCALE GENOMIC DNA]</scope>
    <source>
        <strain evidence="4">Nigerian</strain>
    </source>
</reference>
<dbReference type="GO" id="GO:0034993">
    <property type="term" value="C:meiotic nuclear membrane microtubule tethering complex"/>
    <property type="evidence" value="ECO:0007669"/>
    <property type="project" value="InterPro"/>
</dbReference>
<dbReference type="InterPro" id="IPR011992">
    <property type="entry name" value="EF-hand-dom_pair"/>
</dbReference>
<dbReference type="PANTHER" id="PTHR47300">
    <property type="entry name" value="PROTEIN KASH5"/>
    <property type="match status" value="1"/>
</dbReference>
<feature type="region of interest" description="Disordered" evidence="2">
    <location>
        <begin position="1"/>
        <end position="33"/>
    </location>
</feature>
<sequence length="629" mass="71070">MYKLQGTCWNPESEEGQLSDSKNATQGCLNGVPNSTSEEQLLDTAFEACDTEGRGEVTVFQIIDYLKSVTDQPCDGDRLQHLCKMLDPEEQGRSLDLPTFRKVMSEWIASCCSDSDITETVENIKSEKGSSLPCGVLEREAEHEGYGGDVNKFMGEHADFISKIRDLSFANKKLMDQKMKLQKSLETADETNSHLLEEISEVKSKLKISQQAVNHSRSLSNELEDLKAYTKTLEDKIAAFGSQKEELEKDNLSLCNQRQMLQEEMYNLLIDKENLKGNIDSLSAEKDNMGLQICEYESLISQKEMLLEEEKVKSQQLRSIVDEHRLQVQVLQREKRLLHEQLLQPNKENMPLNQSVSVKQLPLPVQSVHRELEEIQEQKIRVKSELLSPICGIPQASGSNVLCPIQDTDMTSDDAWAVTELLLVQLKQGTEALIRSVHEMTSSDQSVSYLYEQSGHFLLELNYLLELKNVWERQWGRLGRAVQLYTGKEAKEPDSEELPATEWYIFGICACCIKANLTLWFLCSANITCSPILALSEPPDINRNVFSLHRHNLFPRLKGRQDSLSLLAGMSFPPPTMTLSLSAFQRICAPPIIKSRETSRDPETITSQWNTGGEVALHSQAKPCGEMVF</sequence>
<name>A0A803JG74_XENTR</name>
<dbReference type="InterPro" id="IPR039508">
    <property type="entry name" value="KASH5_EF-hand-like_dom"/>
</dbReference>
<dbReference type="Pfam" id="PF14658">
    <property type="entry name" value="EF-hand_9"/>
    <property type="match status" value="1"/>
</dbReference>
<proteinExistence type="predicted"/>
<accession>A0A803JG74</accession>
<evidence type="ECO:0000313" key="4">
    <source>
        <dbReference type="Ensembl" id="ENSXETP00000106912"/>
    </source>
</evidence>
<evidence type="ECO:0000256" key="1">
    <source>
        <dbReference type="SAM" id="Coils"/>
    </source>
</evidence>
<dbReference type="GO" id="GO:0005509">
    <property type="term" value="F:calcium ion binding"/>
    <property type="evidence" value="ECO:0007669"/>
    <property type="project" value="InterPro"/>
</dbReference>
<dbReference type="Ensembl" id="ENSXETT00000107710">
    <property type="protein sequence ID" value="ENSXETP00000106912"/>
    <property type="gene ID" value="ENSXETG00000048776"/>
</dbReference>
<feature type="domain" description="EF-hand" evidence="3">
    <location>
        <begin position="37"/>
        <end position="72"/>
    </location>
</feature>
<keyword evidence="1" id="KW-0175">Coiled coil</keyword>
<protein>
    <submittedName>
        <fullName evidence="4">Coiled-coil domain containing 155 like</fullName>
    </submittedName>
</protein>
<dbReference type="PANTHER" id="PTHR47300:SF1">
    <property type="entry name" value="PROTEIN KASH5"/>
    <property type="match status" value="1"/>
</dbReference>
<dbReference type="FunCoup" id="A0A803JG74">
    <property type="interactions" value="30"/>
</dbReference>
<feature type="compositionally biased region" description="Polar residues" evidence="2">
    <location>
        <begin position="18"/>
        <end position="33"/>
    </location>
</feature>
<dbReference type="GO" id="GO:0034397">
    <property type="term" value="P:telomere localization"/>
    <property type="evidence" value="ECO:0007669"/>
    <property type="project" value="InterPro"/>
</dbReference>
<reference evidence="4" key="2">
    <citation type="submission" date="2021-03" db="UniProtKB">
        <authorList>
            <consortium name="Ensembl"/>
        </authorList>
    </citation>
    <scope>IDENTIFICATION</scope>
</reference>
<dbReference type="InterPro" id="IPR028170">
    <property type="entry name" value="KASH5"/>
</dbReference>
<dbReference type="InParanoid" id="A0A803JG74"/>